<evidence type="ECO:0000313" key="3">
    <source>
        <dbReference type="EMBL" id="KAF6764683.1"/>
    </source>
</evidence>
<keyword evidence="1" id="KW-1133">Transmembrane helix</keyword>
<protein>
    <recommendedName>
        <fullName evidence="2">Amidohydrolase-related domain-containing protein</fullName>
    </recommendedName>
</protein>
<evidence type="ECO:0000313" key="4">
    <source>
        <dbReference type="Proteomes" id="UP000521943"/>
    </source>
</evidence>
<dbReference type="Proteomes" id="UP000521943">
    <property type="component" value="Unassembled WGS sequence"/>
</dbReference>
<dbReference type="Gene3D" id="3.20.20.140">
    <property type="entry name" value="Metal-dependent hydrolases"/>
    <property type="match status" value="1"/>
</dbReference>
<dbReference type="Pfam" id="PF07676">
    <property type="entry name" value="PD40"/>
    <property type="match status" value="1"/>
</dbReference>
<reference evidence="3 4" key="1">
    <citation type="submission" date="2020-07" db="EMBL/GenBank/DDBJ databases">
        <title>Comparative genomics of pyrophilous fungi reveals a link between fire events and developmental genes.</title>
        <authorList>
            <consortium name="DOE Joint Genome Institute"/>
            <person name="Steindorff A.S."/>
            <person name="Carver A."/>
            <person name="Calhoun S."/>
            <person name="Stillman K."/>
            <person name="Liu H."/>
            <person name="Lipzen A."/>
            <person name="Pangilinan J."/>
            <person name="Labutti K."/>
            <person name="Bruns T.D."/>
            <person name="Grigoriev I.V."/>
        </authorList>
    </citation>
    <scope>NUCLEOTIDE SEQUENCE [LARGE SCALE GENOMIC DNA]</scope>
    <source>
        <strain evidence="3 4">CBS 144469</strain>
    </source>
</reference>
<dbReference type="Gene3D" id="3.40.50.10910">
    <property type="entry name" value="Amidohydrolase"/>
    <property type="match status" value="1"/>
</dbReference>
<feature type="transmembrane region" description="Helical" evidence="1">
    <location>
        <begin position="27"/>
        <end position="50"/>
    </location>
</feature>
<evidence type="ECO:0000256" key="1">
    <source>
        <dbReference type="SAM" id="Phobius"/>
    </source>
</evidence>
<dbReference type="InterPro" id="IPR006680">
    <property type="entry name" value="Amidohydro-rel"/>
</dbReference>
<dbReference type="Gene3D" id="3.30.110.90">
    <property type="entry name" value="Amidohydrolase"/>
    <property type="match status" value="1"/>
</dbReference>
<dbReference type="InterPro" id="IPR011042">
    <property type="entry name" value="6-blade_b-propeller_TolB-like"/>
</dbReference>
<dbReference type="SUPFAM" id="SSF51338">
    <property type="entry name" value="Composite domain of metallo-dependent hydrolases"/>
    <property type="match status" value="1"/>
</dbReference>
<proteinExistence type="predicted"/>
<dbReference type="InterPro" id="IPR011659">
    <property type="entry name" value="WD40"/>
</dbReference>
<dbReference type="OrthoDB" id="194468at2759"/>
<name>A0A8H6IFU5_9AGAR</name>
<dbReference type="SUPFAM" id="SSF82171">
    <property type="entry name" value="DPP6 N-terminal domain-like"/>
    <property type="match status" value="1"/>
</dbReference>
<dbReference type="Gene3D" id="2.30.40.10">
    <property type="entry name" value="Urease, subunit C, domain 1"/>
    <property type="match status" value="2"/>
</dbReference>
<sequence>MSKTQGTAYLVLENSARQPKRPAFLKVLGLLSLLALTLVVTNLVPFPVPWSPFRVQVSSKLLPNEPAAEWRDDTYPLREQTPWDISTDFPYPRKLEYDVTEGTWLRLDVHPQSGDIVFDMIGGIYCIPGSEVTNGGVTSARPVLRGIPHDADPHFSPTGDRIVFRSDAELGIDNIWVMKWQGCEAMSLQDLPQKHFEYGIGEKETPARRMVRLFGEGRGTAQRVTNETYRTVSDARFHPSGSKVIATKWYTSSRSLGAGEGWEYLVPSVEDLDRSLHEVSVGAGERRLSRTLPPGWSPEQYGDQQIGTEQILWAGEDSLIFSKNVADQSAFTYSKDVHKGIYAIFQTNLTTKTTSQLVDSSPGGASRPELSRDGRTLAFVRRVRDKQALVFKDLVTGSIHNIWYGLTYDLTSVSAPMGTYPSFAFAPSDDAVIIWAAGQIWRIPLATNAQGEKVASSEAPHPIRFKAHVVKHLAETLRGGKTDLVDLETRNEERVRAFRNLRVDEKGDRVVFEAAGVTYLHNVQQKTTTPVPVSDKAAPYYSPSFVPGYDDLVLHARWSNTNFTTFELSDITSGRHFVLSGPALGRYFSAVISDGKGRDRHIAFLKSAGDLLTGDVLATANPGLYIGRITLPDLAENLSSTIPIVGIQFIESEIDTSEGRPSVRFLNGGKTLLVQQTARAFTIDISSGPNEHGKYPHRTIAEGKMSQEIAVVAKSSEDGGYVADQIGFVDAFQVYLAPGSAVTDGTPVWSKPGNASEGLARLSLDGGHDLAWSMDGKKLFWFLGPYLHFIETSTIPRCSAAIRNDQRNFGISCVKDLLSYQEVIVKQPTHIAQAFQGLGKEPTEGIFVVYNATLITMATRKLESDLLKERVLHIRGGVIHSISSVNDVHLNDLRAQGTVVDAAGGYLIPGLVDVHAHWSGFETKFPAKSWEMETFLAYGVTTLHNPSADTVDSFTERSRVEAGFMVGPRIFSTGIPVYSAADSVAYQDVTDMDETRSALVRIKVEGGEYAISYKNYNIPFRGARQRLLLAARNFSMLCVPEGGMNYDWDITYIIDGMTTVEHALPVPVLYDDVLTLYSMSGTGSTPTHLVNYGGAWGEQFVWANEDVPNDPKLRRFTRHDILERLSESYARPKNSYAFFNTSESVANMVHQGLLANIGAHGEPPLGVNYHAEMEFTRAGGLTRYETLRAATIDGATTLGLHKSIGSLEQGKLADFILYPPNVDILKEEKNGGKFSTVGPTRDIFLVGRAGRVWKAETMEEIWPAQSPRQVMPVLNAD</sequence>
<gene>
    <name evidence="3" type="ORF">DFP72DRAFT_319852</name>
</gene>
<dbReference type="Gene3D" id="1.20.58.520">
    <property type="entry name" value="Amidohydrolase"/>
    <property type="match status" value="1"/>
</dbReference>
<dbReference type="EMBL" id="JACGCI010000003">
    <property type="protein sequence ID" value="KAF6764683.1"/>
    <property type="molecule type" value="Genomic_DNA"/>
</dbReference>
<keyword evidence="4" id="KW-1185">Reference proteome</keyword>
<evidence type="ECO:0000259" key="2">
    <source>
        <dbReference type="Pfam" id="PF01979"/>
    </source>
</evidence>
<keyword evidence="1" id="KW-0472">Membrane</keyword>
<dbReference type="GO" id="GO:0016810">
    <property type="term" value="F:hydrolase activity, acting on carbon-nitrogen (but not peptide) bonds"/>
    <property type="evidence" value="ECO:0007669"/>
    <property type="project" value="InterPro"/>
</dbReference>
<dbReference type="InterPro" id="IPR032466">
    <property type="entry name" value="Metal_Hydrolase"/>
</dbReference>
<dbReference type="InterPro" id="IPR051781">
    <property type="entry name" value="Metallo-dep_Hydrolase"/>
</dbReference>
<accession>A0A8H6IFU5</accession>
<organism evidence="3 4">
    <name type="scientific">Ephemerocybe angulata</name>
    <dbReference type="NCBI Taxonomy" id="980116"/>
    <lineage>
        <taxon>Eukaryota</taxon>
        <taxon>Fungi</taxon>
        <taxon>Dikarya</taxon>
        <taxon>Basidiomycota</taxon>
        <taxon>Agaricomycotina</taxon>
        <taxon>Agaricomycetes</taxon>
        <taxon>Agaricomycetidae</taxon>
        <taxon>Agaricales</taxon>
        <taxon>Agaricineae</taxon>
        <taxon>Psathyrellaceae</taxon>
        <taxon>Ephemerocybe</taxon>
    </lineage>
</organism>
<dbReference type="Pfam" id="PF01979">
    <property type="entry name" value="Amidohydro_1"/>
    <property type="match status" value="1"/>
</dbReference>
<dbReference type="AlphaFoldDB" id="A0A8H6IFU5"/>
<keyword evidence="1" id="KW-0812">Transmembrane</keyword>
<dbReference type="PANTHER" id="PTHR43135">
    <property type="entry name" value="ALPHA-D-RIBOSE 1-METHYLPHOSPHONATE 5-TRIPHOSPHATE DIPHOSPHATASE"/>
    <property type="match status" value="1"/>
</dbReference>
<dbReference type="SUPFAM" id="SSF51556">
    <property type="entry name" value="Metallo-dependent hydrolases"/>
    <property type="match status" value="1"/>
</dbReference>
<dbReference type="PANTHER" id="PTHR43135:SF3">
    <property type="entry name" value="ALPHA-D-RIBOSE 1-METHYLPHOSPHONATE 5-TRIPHOSPHATE DIPHOSPHATASE"/>
    <property type="match status" value="1"/>
</dbReference>
<feature type="domain" description="Amidohydrolase-related" evidence="2">
    <location>
        <begin position="1173"/>
        <end position="1218"/>
    </location>
</feature>
<dbReference type="Gene3D" id="2.120.10.30">
    <property type="entry name" value="TolB, C-terminal domain"/>
    <property type="match status" value="1"/>
</dbReference>
<comment type="caution">
    <text evidence="3">The sequence shown here is derived from an EMBL/GenBank/DDBJ whole genome shotgun (WGS) entry which is preliminary data.</text>
</comment>
<dbReference type="InterPro" id="IPR011059">
    <property type="entry name" value="Metal-dep_hydrolase_composite"/>
</dbReference>